<proteinExistence type="predicted"/>
<keyword evidence="2" id="KW-1185">Reference proteome</keyword>
<gene>
    <name evidence="1" type="ORF">GsuE55_16750</name>
</gene>
<dbReference type="RefSeq" id="WP_033022130.1">
    <property type="nucleotide sequence ID" value="NZ_AP022557.1"/>
</dbReference>
<sequence length="94" mass="10640">MRSVEDVLGHWLTIHIVSTARPHDAAARETASFFRSLLASDFGVTAVAAGKDEQSGHYIVEYERGGEKRVARFSIELAEAMWRQMEVEPEKYGW</sequence>
<dbReference type="AlphaFoldDB" id="A0A679FK90"/>
<evidence type="ECO:0000313" key="2">
    <source>
        <dbReference type="Proteomes" id="UP000501421"/>
    </source>
</evidence>
<dbReference type="EMBL" id="AP022557">
    <property type="protein sequence ID" value="BBW96842.1"/>
    <property type="molecule type" value="Genomic_DNA"/>
</dbReference>
<evidence type="ECO:0000313" key="1">
    <source>
        <dbReference type="EMBL" id="BBW96842.1"/>
    </source>
</evidence>
<accession>A0A679FK90</accession>
<name>A0A679FK90_9BACL</name>
<dbReference type="Proteomes" id="UP000501421">
    <property type="component" value="Chromosome"/>
</dbReference>
<reference evidence="2" key="1">
    <citation type="journal article" date="2020" name="Microbiol. Resour. Announc.">
        <title>Complete Genome Sequence of Geobacillus sp. Strain E55-1, Isolated from Mine Geyser in Japan.</title>
        <authorList>
            <person name="Miyazaki K."/>
            <person name="Hase E."/>
            <person name="Tokito N."/>
        </authorList>
    </citation>
    <scope>NUCLEOTIDE SEQUENCE [LARGE SCALE GENOMIC DNA]</scope>
    <source>
        <strain evidence="2">E55-1</strain>
    </source>
</reference>
<protein>
    <submittedName>
        <fullName evidence="1">Uncharacterized protein</fullName>
    </submittedName>
</protein>
<organism evidence="1 2">
    <name type="scientific">Geobacillus subterraneus</name>
    <dbReference type="NCBI Taxonomy" id="129338"/>
    <lineage>
        <taxon>Bacteria</taxon>
        <taxon>Bacillati</taxon>
        <taxon>Bacillota</taxon>
        <taxon>Bacilli</taxon>
        <taxon>Bacillales</taxon>
        <taxon>Anoxybacillaceae</taxon>
        <taxon>Geobacillus</taxon>
    </lineage>
</organism>